<evidence type="ECO:0000256" key="2">
    <source>
        <dbReference type="ARBA" id="ARBA00022723"/>
    </source>
</evidence>
<accession>A0AAU7VVM4</accession>
<dbReference type="GO" id="GO:0005829">
    <property type="term" value="C:cytosol"/>
    <property type="evidence" value="ECO:0007669"/>
    <property type="project" value="TreeGrafter"/>
</dbReference>
<dbReference type="AlphaFoldDB" id="A0AAU7VVM4"/>
<dbReference type="PANTHER" id="PTHR23426:SF65">
    <property type="entry name" value="FERREDOXIN-2, MITOCHONDRIAL"/>
    <property type="match status" value="1"/>
</dbReference>
<evidence type="ECO:0000256" key="5">
    <source>
        <dbReference type="ARBA" id="ARBA00034078"/>
    </source>
</evidence>
<keyword evidence="3" id="KW-0408">Iron</keyword>
<dbReference type="GO" id="GO:0140647">
    <property type="term" value="P:P450-containing electron transport chain"/>
    <property type="evidence" value="ECO:0007669"/>
    <property type="project" value="InterPro"/>
</dbReference>
<dbReference type="PRINTS" id="PR00355">
    <property type="entry name" value="ADRENODOXIN"/>
</dbReference>
<keyword evidence="4" id="KW-0411">Iron-sulfur</keyword>
<dbReference type="InterPro" id="IPR001055">
    <property type="entry name" value="Adrenodoxin-like"/>
</dbReference>
<feature type="region of interest" description="Disordered" evidence="6">
    <location>
        <begin position="33"/>
        <end position="55"/>
    </location>
</feature>
<evidence type="ECO:0000256" key="3">
    <source>
        <dbReference type="ARBA" id="ARBA00023004"/>
    </source>
</evidence>
<dbReference type="InterPro" id="IPR036010">
    <property type="entry name" value="2Fe-2S_ferredoxin-like_sf"/>
</dbReference>
<evidence type="ECO:0000256" key="1">
    <source>
        <dbReference type="ARBA" id="ARBA00022714"/>
    </source>
</evidence>
<protein>
    <submittedName>
        <fullName evidence="7">Ferredoxin</fullName>
    </submittedName>
</protein>
<dbReference type="GO" id="GO:0051537">
    <property type="term" value="F:2 iron, 2 sulfur cluster binding"/>
    <property type="evidence" value="ECO:0007669"/>
    <property type="project" value="UniProtKB-KW"/>
</dbReference>
<comment type="cofactor">
    <cofactor evidence="5">
        <name>[2Fe-2S] cluster</name>
        <dbReference type="ChEBI" id="CHEBI:190135"/>
    </cofactor>
</comment>
<evidence type="ECO:0000256" key="6">
    <source>
        <dbReference type="SAM" id="MobiDB-lite"/>
    </source>
</evidence>
<dbReference type="GO" id="GO:0046872">
    <property type="term" value="F:metal ion binding"/>
    <property type="evidence" value="ECO:0007669"/>
    <property type="project" value="UniProtKB-KW"/>
</dbReference>
<keyword evidence="2" id="KW-0479">Metal-binding</keyword>
<gene>
    <name evidence="7" type="ORF">ABS642_21295</name>
</gene>
<reference evidence="7" key="1">
    <citation type="submission" date="2024-06" db="EMBL/GenBank/DDBJ databases">
        <title>Draft genome sequence of Microbacterium sp. strain A8/3-1, isolated from Oxytropis tragacanthoides Fisch. ex DC. Root nodules in the Altai region of Russia.</title>
        <authorList>
            <person name="Sazanova A."/>
            <person name="Guro P."/>
            <person name="Kuznetsova I."/>
            <person name="Belimov A."/>
            <person name="Safronova V."/>
        </authorList>
    </citation>
    <scope>NUCLEOTIDE SEQUENCE</scope>
    <source>
        <strain evidence="7">A8/3-1</strain>
    </source>
</reference>
<keyword evidence="1" id="KW-0001">2Fe-2S</keyword>
<name>A0AAU7VVM4_9MICO</name>
<sequence length="83" mass="8687">MKGAVGSNVPGIIGQCGGNAMCATCHVYTSPDDATRLPEVSEDEDEMLDSTAGERREGSRLSCQLVSCSALEGLTVIVPEEQL</sequence>
<proteinExistence type="predicted"/>
<dbReference type="EMBL" id="CP158357">
    <property type="protein sequence ID" value="XBX78407.1"/>
    <property type="molecule type" value="Genomic_DNA"/>
</dbReference>
<evidence type="ECO:0000256" key="4">
    <source>
        <dbReference type="ARBA" id="ARBA00023014"/>
    </source>
</evidence>
<dbReference type="PANTHER" id="PTHR23426">
    <property type="entry name" value="FERREDOXIN/ADRENODOXIN"/>
    <property type="match status" value="1"/>
</dbReference>
<dbReference type="GO" id="GO:0009055">
    <property type="term" value="F:electron transfer activity"/>
    <property type="evidence" value="ECO:0007669"/>
    <property type="project" value="TreeGrafter"/>
</dbReference>
<dbReference type="SUPFAM" id="SSF54292">
    <property type="entry name" value="2Fe-2S ferredoxin-like"/>
    <property type="match status" value="1"/>
</dbReference>
<organism evidence="7">
    <name type="scientific">Microbacterium sp. A8/3-1</name>
    <dbReference type="NCBI Taxonomy" id="3160749"/>
    <lineage>
        <taxon>Bacteria</taxon>
        <taxon>Bacillati</taxon>
        <taxon>Actinomycetota</taxon>
        <taxon>Actinomycetes</taxon>
        <taxon>Micrococcales</taxon>
        <taxon>Microbacteriaceae</taxon>
        <taxon>Microbacterium</taxon>
    </lineage>
</organism>
<evidence type="ECO:0000313" key="7">
    <source>
        <dbReference type="EMBL" id="XBX78407.1"/>
    </source>
</evidence>
<dbReference type="InterPro" id="IPR012675">
    <property type="entry name" value="Beta-grasp_dom_sf"/>
</dbReference>
<dbReference type="Gene3D" id="3.10.20.30">
    <property type="match status" value="1"/>
</dbReference>
<dbReference type="RefSeq" id="WP_350351675.1">
    <property type="nucleotide sequence ID" value="NZ_CP158357.1"/>
</dbReference>